<proteinExistence type="predicted"/>
<accession>A0ABZ0U293</accession>
<name>A0ABZ0U293_9FIRM</name>
<sequence length="113" mass="13017">MIFFNLLSWKSKKLESTGIGNKRVGNFLLHYSFKLQPVVLSKDWNNELPELIKTIIQVAMSPDQEKIYKQFLVSAKEKIEKEIDAVGFEKKPNKNTFVINKTETDLLPSEACL</sequence>
<dbReference type="EMBL" id="CP139957">
    <property type="protein sequence ID" value="WPX09212.1"/>
    <property type="molecule type" value="Genomic_DNA"/>
</dbReference>
<organism evidence="1 2">
    <name type="scientific">Anaerocellum danielii</name>
    <dbReference type="NCBI Taxonomy" id="1387557"/>
    <lineage>
        <taxon>Bacteria</taxon>
        <taxon>Bacillati</taxon>
        <taxon>Bacillota</taxon>
        <taxon>Bacillota incertae sedis</taxon>
        <taxon>Caldicellulosiruptorales</taxon>
        <taxon>Caldicellulosiruptoraceae</taxon>
        <taxon>Anaerocellum</taxon>
    </lineage>
</organism>
<evidence type="ECO:0000313" key="2">
    <source>
        <dbReference type="Proteomes" id="UP001322744"/>
    </source>
</evidence>
<dbReference type="Proteomes" id="UP001322744">
    <property type="component" value="Chromosome"/>
</dbReference>
<protein>
    <submittedName>
        <fullName evidence="1">Uncharacterized protein</fullName>
    </submittedName>
</protein>
<gene>
    <name evidence="1" type="ORF">SOJ16_000403</name>
</gene>
<reference evidence="1 2" key="1">
    <citation type="submission" date="2023-12" db="EMBL/GenBank/DDBJ databases">
        <authorList>
            <person name="Manesh M.J.H."/>
            <person name="Bing R.G."/>
            <person name="Willard D.J."/>
            <person name="Kelly R.M."/>
        </authorList>
    </citation>
    <scope>NUCLEOTIDE SEQUENCE [LARGE SCALE GENOMIC DNA]</scope>
    <source>
        <strain evidence="1 2">DSM 8977</strain>
    </source>
</reference>
<keyword evidence="2" id="KW-1185">Reference proteome</keyword>
<evidence type="ECO:0000313" key="1">
    <source>
        <dbReference type="EMBL" id="WPX09212.1"/>
    </source>
</evidence>
<dbReference type="RefSeq" id="WP_045173861.1">
    <property type="nucleotide sequence ID" value="NZ_CP139957.1"/>
</dbReference>